<dbReference type="NCBIfam" id="TIGR01549">
    <property type="entry name" value="HAD-SF-IA-v1"/>
    <property type="match status" value="1"/>
</dbReference>
<dbReference type="Proteomes" id="UP000824179">
    <property type="component" value="Unassembled WGS sequence"/>
</dbReference>
<dbReference type="SUPFAM" id="SSF56784">
    <property type="entry name" value="HAD-like"/>
    <property type="match status" value="1"/>
</dbReference>
<dbReference type="GO" id="GO:0006281">
    <property type="term" value="P:DNA repair"/>
    <property type="evidence" value="ECO:0007669"/>
    <property type="project" value="TreeGrafter"/>
</dbReference>
<gene>
    <name evidence="1" type="ORF">IAB90_06405</name>
</gene>
<dbReference type="SFLD" id="SFLDG01129">
    <property type="entry name" value="C1.5:_HAD__Beta-PGM__Phosphata"/>
    <property type="match status" value="1"/>
</dbReference>
<dbReference type="SFLD" id="SFLDS00003">
    <property type="entry name" value="Haloacid_Dehalogenase"/>
    <property type="match status" value="1"/>
</dbReference>
<dbReference type="PANTHER" id="PTHR43434">
    <property type="entry name" value="PHOSPHOGLYCOLATE PHOSPHATASE"/>
    <property type="match status" value="1"/>
</dbReference>
<dbReference type="PROSITE" id="PS01228">
    <property type="entry name" value="COF_1"/>
    <property type="match status" value="1"/>
</dbReference>
<evidence type="ECO:0000313" key="1">
    <source>
        <dbReference type="EMBL" id="HIR39995.1"/>
    </source>
</evidence>
<keyword evidence="1" id="KW-0378">Hydrolase</keyword>
<dbReference type="Pfam" id="PF00702">
    <property type="entry name" value="Hydrolase"/>
    <property type="match status" value="1"/>
</dbReference>
<comment type="caution">
    <text evidence="1">The sequence shown here is derived from an EMBL/GenBank/DDBJ whole genome shotgun (WGS) entry which is preliminary data.</text>
</comment>
<dbReference type="PRINTS" id="PR00413">
    <property type="entry name" value="HADHALOGNASE"/>
</dbReference>
<proteinExistence type="predicted"/>
<sequence length="220" mass="24301">MIKAIIFDLDGTLLNTAPDIQFVLNGALQHFGLPPVPIEKLHAMLGDGAYNLVKRAVPQDKQQLVQAVYEYYCPAQAAYDNRLTCLYPGEDEALTRLKAAGIKLCVLSNKPQAATRNVCAQKLGKYGFDIVLGQGQFPLKPDPAGTEHIIKLLGIQKSECIFTGDGETDYLTAKNAGIECVSVLWGFRTREQLKSYGASLFAEDYTNYLQILHEKFSLRA</sequence>
<protein>
    <submittedName>
        <fullName evidence="1">HAD family hydrolase</fullName>
    </submittedName>
</protein>
<dbReference type="PANTHER" id="PTHR43434:SF1">
    <property type="entry name" value="PHOSPHOGLYCOLATE PHOSPHATASE"/>
    <property type="match status" value="1"/>
</dbReference>
<dbReference type="EMBL" id="DVHB01000110">
    <property type="protein sequence ID" value="HIR39995.1"/>
    <property type="molecule type" value="Genomic_DNA"/>
</dbReference>
<dbReference type="InterPro" id="IPR036412">
    <property type="entry name" value="HAD-like_sf"/>
</dbReference>
<reference evidence="1" key="2">
    <citation type="journal article" date="2021" name="PeerJ">
        <title>Extensive microbial diversity within the chicken gut microbiome revealed by metagenomics and culture.</title>
        <authorList>
            <person name="Gilroy R."/>
            <person name="Ravi A."/>
            <person name="Getino M."/>
            <person name="Pursley I."/>
            <person name="Horton D.L."/>
            <person name="Alikhan N.F."/>
            <person name="Baker D."/>
            <person name="Gharbi K."/>
            <person name="Hall N."/>
            <person name="Watson M."/>
            <person name="Adriaenssens E.M."/>
            <person name="Foster-Nyarko E."/>
            <person name="Jarju S."/>
            <person name="Secka A."/>
            <person name="Antonio M."/>
            <person name="Oren A."/>
            <person name="Chaudhuri R.R."/>
            <person name="La Ragione R."/>
            <person name="Hildebrand F."/>
            <person name="Pallen M.J."/>
        </authorList>
    </citation>
    <scope>NUCLEOTIDE SEQUENCE</scope>
    <source>
        <strain evidence="1">ChiW25-3613</strain>
    </source>
</reference>
<dbReference type="Gene3D" id="1.10.150.240">
    <property type="entry name" value="Putative phosphatase, domain 2"/>
    <property type="match status" value="1"/>
</dbReference>
<accession>A0A9D1AGV8</accession>
<name>A0A9D1AGV8_9FIRM</name>
<dbReference type="Gene3D" id="3.40.50.1000">
    <property type="entry name" value="HAD superfamily/HAD-like"/>
    <property type="match status" value="1"/>
</dbReference>
<dbReference type="InterPro" id="IPR050155">
    <property type="entry name" value="HAD-like_hydrolase_sf"/>
</dbReference>
<organism evidence="1 2">
    <name type="scientific">Candidatus Coproplasma stercoripullorum</name>
    <dbReference type="NCBI Taxonomy" id="2840751"/>
    <lineage>
        <taxon>Bacteria</taxon>
        <taxon>Bacillati</taxon>
        <taxon>Bacillota</taxon>
        <taxon>Clostridia</taxon>
        <taxon>Eubacteriales</taxon>
        <taxon>Candidatus Coproplasma</taxon>
    </lineage>
</organism>
<dbReference type="GO" id="GO:0005829">
    <property type="term" value="C:cytosol"/>
    <property type="evidence" value="ECO:0007669"/>
    <property type="project" value="TreeGrafter"/>
</dbReference>
<dbReference type="InterPro" id="IPR006439">
    <property type="entry name" value="HAD-SF_hydro_IA"/>
</dbReference>
<dbReference type="AlphaFoldDB" id="A0A9D1AGV8"/>
<reference evidence="1" key="1">
    <citation type="submission" date="2020-10" db="EMBL/GenBank/DDBJ databases">
        <authorList>
            <person name="Gilroy R."/>
        </authorList>
    </citation>
    <scope>NUCLEOTIDE SEQUENCE</scope>
    <source>
        <strain evidence="1">ChiW25-3613</strain>
    </source>
</reference>
<evidence type="ECO:0000313" key="2">
    <source>
        <dbReference type="Proteomes" id="UP000824179"/>
    </source>
</evidence>
<dbReference type="InterPro" id="IPR023214">
    <property type="entry name" value="HAD_sf"/>
</dbReference>
<dbReference type="GO" id="GO:0008967">
    <property type="term" value="F:phosphoglycolate phosphatase activity"/>
    <property type="evidence" value="ECO:0007669"/>
    <property type="project" value="TreeGrafter"/>
</dbReference>
<dbReference type="InterPro" id="IPR023198">
    <property type="entry name" value="PGP-like_dom2"/>
</dbReference>